<protein>
    <recommendedName>
        <fullName evidence="5">Competence protein CoiA</fullName>
    </recommendedName>
</protein>
<dbReference type="Pfam" id="PF25164">
    <property type="entry name" value="CoiA_N"/>
    <property type="match status" value="1"/>
</dbReference>
<accession>A0A402AC46</accession>
<evidence type="ECO:0000259" key="2">
    <source>
        <dbReference type="Pfam" id="PF25164"/>
    </source>
</evidence>
<gene>
    <name evidence="3" type="ORF">KDK_04660</name>
</gene>
<dbReference type="EMBL" id="BIFS01000001">
    <property type="protein sequence ID" value="GCE16666.1"/>
    <property type="molecule type" value="Genomic_DNA"/>
</dbReference>
<feature type="domain" description="Competence protein CoiA nuclease-like" evidence="1">
    <location>
        <begin position="68"/>
        <end position="159"/>
    </location>
</feature>
<dbReference type="InterPro" id="IPR057253">
    <property type="entry name" value="CoiA-like_N"/>
</dbReference>
<evidence type="ECO:0000259" key="1">
    <source>
        <dbReference type="Pfam" id="PF06054"/>
    </source>
</evidence>
<organism evidence="3 4">
    <name type="scientific">Dictyobacter kobayashii</name>
    <dbReference type="NCBI Taxonomy" id="2014872"/>
    <lineage>
        <taxon>Bacteria</taxon>
        <taxon>Bacillati</taxon>
        <taxon>Chloroflexota</taxon>
        <taxon>Ktedonobacteria</taxon>
        <taxon>Ktedonobacterales</taxon>
        <taxon>Dictyobacteraceae</taxon>
        <taxon>Dictyobacter</taxon>
    </lineage>
</organism>
<dbReference type="OrthoDB" id="141332at2"/>
<feature type="domain" description="Competence protein CoiA-like N-terminal" evidence="2">
    <location>
        <begin position="18"/>
        <end position="62"/>
    </location>
</feature>
<dbReference type="Pfam" id="PF06054">
    <property type="entry name" value="CoiA_nuc"/>
    <property type="match status" value="1"/>
</dbReference>
<dbReference type="Proteomes" id="UP000287188">
    <property type="component" value="Unassembled WGS sequence"/>
</dbReference>
<dbReference type="InterPro" id="IPR010330">
    <property type="entry name" value="CoiA_nuc"/>
</dbReference>
<evidence type="ECO:0000313" key="4">
    <source>
        <dbReference type="Proteomes" id="UP000287188"/>
    </source>
</evidence>
<evidence type="ECO:0008006" key="5">
    <source>
        <dbReference type="Google" id="ProtNLM"/>
    </source>
</evidence>
<comment type="caution">
    <text evidence="3">The sequence shown here is derived from an EMBL/GenBank/DDBJ whole genome shotgun (WGS) entry which is preliminary data.</text>
</comment>
<name>A0A402AC46_9CHLR</name>
<evidence type="ECO:0000313" key="3">
    <source>
        <dbReference type="EMBL" id="GCE16666.1"/>
    </source>
</evidence>
<dbReference type="AlphaFoldDB" id="A0A402AC46"/>
<reference evidence="4" key="1">
    <citation type="submission" date="2018-12" db="EMBL/GenBank/DDBJ databases">
        <title>Tengunoibacter tsumagoiensis gen. nov., sp. nov., Dictyobacter kobayashii sp. nov., D. alpinus sp. nov., and D. joshuensis sp. nov. and description of Dictyobacteraceae fam. nov. within the order Ktedonobacterales isolated from Tengu-no-mugimeshi.</title>
        <authorList>
            <person name="Wang C.M."/>
            <person name="Zheng Y."/>
            <person name="Sakai Y."/>
            <person name="Toyoda A."/>
            <person name="Minakuchi Y."/>
            <person name="Abe K."/>
            <person name="Yokota A."/>
            <person name="Yabe S."/>
        </authorList>
    </citation>
    <scope>NUCLEOTIDE SEQUENCE [LARGE SCALE GENOMIC DNA]</scope>
    <source>
        <strain evidence="4">Uno11</strain>
    </source>
</reference>
<dbReference type="RefSeq" id="WP_126548517.1">
    <property type="nucleotide sequence ID" value="NZ_BIFS01000001.1"/>
</dbReference>
<sequence length="374" mass="42580">MLVAYGPDQHTVIAEETPISQLQQWSRNHQLHCPNCRGIVHVRGGAEKRTQLHFAHQKGECAWSTEAESVRHAQGKLVLAQWLRQQYPQATISLEKRLPEPNRIADVFLEHPDGQQWAIEFQCAPLDIEEWKMRHNAYRKAGIIDTWIIGNNRREKQEAFIEALLGSAHELLFLDPLVSPPCTWLRWPITRQQALNWQAAPASETTHKQRTATIDGWVGRTGYGMTILGTLNEIKLNPQARLIHPIRVASLQRNTLLQTMSSATTLDEQQLVAYLQPGINDAALRLFIIPLLHAYLLDPDLVRRYNYGRGLPGQPLRSDDQQRITKACIWLRSLVRHGYTLEKLQSLAKELPFAGPYAAFAGYTEMLLTLAAQH</sequence>
<proteinExistence type="predicted"/>
<keyword evidence="4" id="KW-1185">Reference proteome</keyword>